<gene>
    <name evidence="2" type="ORF">ABS311_10645</name>
</gene>
<dbReference type="EMBL" id="JBELOE010000210">
    <property type="protein sequence ID" value="MER2492336.1"/>
    <property type="molecule type" value="Genomic_DNA"/>
</dbReference>
<organism evidence="2 3">
    <name type="scientific">Catenovulum sediminis</name>
    <dbReference type="NCBI Taxonomy" id="1740262"/>
    <lineage>
        <taxon>Bacteria</taxon>
        <taxon>Pseudomonadati</taxon>
        <taxon>Pseudomonadota</taxon>
        <taxon>Gammaproteobacteria</taxon>
        <taxon>Alteromonadales</taxon>
        <taxon>Alteromonadaceae</taxon>
        <taxon>Catenovulum</taxon>
    </lineage>
</organism>
<dbReference type="Proteomes" id="UP001467690">
    <property type="component" value="Unassembled WGS sequence"/>
</dbReference>
<evidence type="ECO:0000256" key="1">
    <source>
        <dbReference type="SAM" id="MobiDB-lite"/>
    </source>
</evidence>
<keyword evidence="3" id="KW-1185">Reference proteome</keyword>
<evidence type="ECO:0000313" key="3">
    <source>
        <dbReference type="Proteomes" id="UP001467690"/>
    </source>
</evidence>
<proteinExistence type="predicted"/>
<reference evidence="2 3" key="1">
    <citation type="submission" date="2024-06" db="EMBL/GenBank/DDBJ databases">
        <authorList>
            <person name="Chen R.Y."/>
        </authorList>
    </citation>
    <scope>NUCLEOTIDE SEQUENCE [LARGE SCALE GENOMIC DNA]</scope>
    <source>
        <strain evidence="2 3">D2</strain>
    </source>
</reference>
<evidence type="ECO:0000313" key="2">
    <source>
        <dbReference type="EMBL" id="MER2492336.1"/>
    </source>
</evidence>
<sequence>MDNDTCIAGLKSSVSYGYLIQLSEYQPKIGSKDQPRKFSVQQIKRIIASLVQRGWIVALHDKSQIKSRMVFKFPVAEVEKNRLREDRHLSDTRTPTQKNTPESPVKPDVNNLATTVERHESSDTNLSNLNITLYNAHEIILTTELINISRSVGFESDEEFLQTELEVFINHQNNRHKTQTLSDWKSDWRAWCARGKQFKRGSTHANNQITDEKDRVSKQLDDPEYALRNF</sequence>
<feature type="compositionally biased region" description="Polar residues" evidence="1">
    <location>
        <begin position="92"/>
        <end position="102"/>
    </location>
</feature>
<protein>
    <recommendedName>
        <fullName evidence="4">DnaT DNA-binding domain-containing protein</fullName>
    </recommendedName>
</protein>
<accession>A0ABV1RHC8</accession>
<name>A0ABV1RHC8_9ALTE</name>
<evidence type="ECO:0008006" key="4">
    <source>
        <dbReference type="Google" id="ProtNLM"/>
    </source>
</evidence>
<feature type="region of interest" description="Disordered" evidence="1">
    <location>
        <begin position="84"/>
        <end position="109"/>
    </location>
</feature>
<comment type="caution">
    <text evidence="2">The sequence shown here is derived from an EMBL/GenBank/DDBJ whole genome shotgun (WGS) entry which is preliminary data.</text>
</comment>